<reference evidence="2" key="1">
    <citation type="submission" date="2016-03" db="EMBL/GenBank/DDBJ databases">
        <authorList>
            <person name="Ploux O."/>
        </authorList>
    </citation>
    <scope>NUCLEOTIDE SEQUENCE [LARGE SCALE GENOMIC DNA]</scope>
</reference>
<dbReference type="EMBL" id="KU998233">
    <property type="protein sequence ID" value="ANA85305.1"/>
    <property type="molecule type" value="Genomic_DNA"/>
</dbReference>
<proteinExistence type="predicted"/>
<protein>
    <submittedName>
        <fullName evidence="1">Uncharacterized protein</fullName>
    </submittedName>
</protein>
<keyword evidence="2" id="KW-1185">Reference proteome</keyword>
<gene>
    <name evidence="1" type="primary">48</name>
    <name evidence="1" type="ORF">PBI_BRITBRAT_48</name>
</gene>
<evidence type="ECO:0000313" key="2">
    <source>
        <dbReference type="Proteomes" id="UP000202279"/>
    </source>
</evidence>
<organism evidence="1 2">
    <name type="scientific">Gordonia phage BritBrat</name>
    <dbReference type="NCBI Taxonomy" id="1838064"/>
    <lineage>
        <taxon>Viruses</taxon>
        <taxon>Duplodnaviria</taxon>
        <taxon>Heunggongvirae</taxon>
        <taxon>Uroviricota</taxon>
        <taxon>Caudoviricetes</taxon>
        <taxon>Britbratvirus</taxon>
        <taxon>Britbratvirus britbrat</taxon>
    </lineage>
</organism>
<dbReference type="GeneID" id="28802889"/>
<sequence length="90" mass="10064">MPLLDGSTPSSERVVRKALRAHLARGRTWWENKVQCECGDIVGDHEAHVAAAVMSELHSIGTCESCLHAWRKSQIVDGYCPRCTEEDRES</sequence>
<accession>A0A166Y187</accession>
<evidence type="ECO:0000313" key="1">
    <source>
        <dbReference type="EMBL" id="ANA85305.1"/>
    </source>
</evidence>
<dbReference type="Proteomes" id="UP000202279">
    <property type="component" value="Segment"/>
</dbReference>
<name>A0A166Y187_9CAUD</name>
<dbReference type="KEGG" id="vg:28802889"/>
<dbReference type="RefSeq" id="YP_009276575.1">
    <property type="nucleotide sequence ID" value="NC_030942.1"/>
</dbReference>